<dbReference type="Gene3D" id="3.30.70.660">
    <property type="entry name" value="Pseudouridine synthase I, catalytic domain, C-terminal subdomain"/>
    <property type="match status" value="1"/>
</dbReference>
<dbReference type="PANTHER" id="PTHR11142:SF0">
    <property type="entry name" value="TRNA PSEUDOURIDINE SYNTHASE-LIKE 1"/>
    <property type="match status" value="1"/>
</dbReference>
<dbReference type="Pfam" id="PF01416">
    <property type="entry name" value="PseudoU_synth_1"/>
    <property type="match status" value="1"/>
</dbReference>
<dbReference type="EC" id="5.4.99.12" evidence="4"/>
<accession>A0ABQ1MTM1</accession>
<gene>
    <name evidence="4 7" type="primary">truA</name>
    <name evidence="7" type="ORF">GCM10010993_26640</name>
</gene>
<comment type="similarity">
    <text evidence="1 4 5">Belongs to the tRNA pseudouridine synthase TruA family.</text>
</comment>
<evidence type="ECO:0000259" key="6">
    <source>
        <dbReference type="Pfam" id="PF01416"/>
    </source>
</evidence>
<dbReference type="Proteomes" id="UP000635885">
    <property type="component" value="Unassembled WGS sequence"/>
</dbReference>
<feature type="domain" description="Pseudouridine synthase I TruA alpha/beta" evidence="6">
    <location>
        <begin position="155"/>
        <end position="256"/>
    </location>
</feature>
<organism evidence="7 8">
    <name type="scientific">Belliella aquatica</name>
    <dbReference type="NCBI Taxonomy" id="1323734"/>
    <lineage>
        <taxon>Bacteria</taxon>
        <taxon>Pseudomonadati</taxon>
        <taxon>Bacteroidota</taxon>
        <taxon>Cytophagia</taxon>
        <taxon>Cytophagales</taxon>
        <taxon>Cyclobacteriaceae</taxon>
        <taxon>Belliella</taxon>
    </lineage>
</organism>
<evidence type="ECO:0000256" key="2">
    <source>
        <dbReference type="ARBA" id="ARBA00022694"/>
    </source>
</evidence>
<dbReference type="Gene3D" id="3.30.70.580">
    <property type="entry name" value="Pseudouridine synthase I, catalytic domain, N-terminal subdomain"/>
    <property type="match status" value="1"/>
</dbReference>
<dbReference type="InterPro" id="IPR020097">
    <property type="entry name" value="PsdUridine_synth_TruA_a/b_dom"/>
</dbReference>
<sequence length="261" mass="29893">MNGNGIFATVTKDMKRYFLEIAYKGTNYHGWQTQKNAVSVQGEIEKAISILLKTPIIIMGSGRTDTGVHASQQFAHFDFEGVLNQFDFLKKINSLLAKDIAVYSIREVKPEAHARFSATIRSYVYKITTRKTPFEEELSWHYFRDLDVQKMNEVARLLVEQEDFQCFSRIKTDVSHFGCKIKEAYWEQNGQELLFHITSNRFLRGMVRAIVGTLTDVGEGKLSEAQFKAILESKDRNQASSSAPARGLFLCEVHYPQDIFI</sequence>
<evidence type="ECO:0000313" key="7">
    <source>
        <dbReference type="EMBL" id="GGC46682.1"/>
    </source>
</evidence>
<dbReference type="InterPro" id="IPR020094">
    <property type="entry name" value="TruA/RsuA/RluB/E/F_N"/>
</dbReference>
<dbReference type="SUPFAM" id="SSF55120">
    <property type="entry name" value="Pseudouridine synthase"/>
    <property type="match status" value="1"/>
</dbReference>
<dbReference type="CDD" id="cd02570">
    <property type="entry name" value="PseudoU_synth_EcTruA"/>
    <property type="match status" value="1"/>
</dbReference>
<evidence type="ECO:0000256" key="5">
    <source>
        <dbReference type="RuleBase" id="RU003792"/>
    </source>
</evidence>
<evidence type="ECO:0000256" key="1">
    <source>
        <dbReference type="ARBA" id="ARBA00009375"/>
    </source>
</evidence>
<evidence type="ECO:0000313" key="8">
    <source>
        <dbReference type="Proteomes" id="UP000635885"/>
    </source>
</evidence>
<keyword evidence="8" id="KW-1185">Reference proteome</keyword>
<dbReference type="InterPro" id="IPR020095">
    <property type="entry name" value="PsdUridine_synth_TruA_C"/>
</dbReference>
<comment type="function">
    <text evidence="4">Formation of pseudouridine at positions 38, 39 and 40 in the anticodon stem and loop of transfer RNAs.</text>
</comment>
<comment type="subunit">
    <text evidence="4">Homodimer.</text>
</comment>
<evidence type="ECO:0000256" key="4">
    <source>
        <dbReference type="HAMAP-Rule" id="MF_00171"/>
    </source>
</evidence>
<keyword evidence="2 4" id="KW-0819">tRNA processing</keyword>
<reference evidence="8" key="1">
    <citation type="journal article" date="2019" name="Int. J. Syst. Evol. Microbiol.">
        <title>The Global Catalogue of Microorganisms (GCM) 10K type strain sequencing project: providing services to taxonomists for standard genome sequencing and annotation.</title>
        <authorList>
            <consortium name="The Broad Institute Genomics Platform"/>
            <consortium name="The Broad Institute Genome Sequencing Center for Infectious Disease"/>
            <person name="Wu L."/>
            <person name="Ma J."/>
        </authorList>
    </citation>
    <scope>NUCLEOTIDE SEQUENCE [LARGE SCALE GENOMIC DNA]</scope>
    <source>
        <strain evidence="8">CGMCC 1.12479</strain>
    </source>
</reference>
<evidence type="ECO:0000256" key="3">
    <source>
        <dbReference type="ARBA" id="ARBA00023235"/>
    </source>
</evidence>
<dbReference type="InterPro" id="IPR001406">
    <property type="entry name" value="PsdUridine_synth_TruA"/>
</dbReference>
<dbReference type="NCBIfam" id="TIGR00071">
    <property type="entry name" value="hisT_truA"/>
    <property type="match status" value="1"/>
</dbReference>
<dbReference type="EMBL" id="BMFD01000010">
    <property type="protein sequence ID" value="GGC46682.1"/>
    <property type="molecule type" value="Genomic_DNA"/>
</dbReference>
<dbReference type="PANTHER" id="PTHR11142">
    <property type="entry name" value="PSEUDOURIDYLATE SYNTHASE"/>
    <property type="match status" value="1"/>
</dbReference>
<dbReference type="HAMAP" id="MF_00171">
    <property type="entry name" value="TruA"/>
    <property type="match status" value="1"/>
</dbReference>
<comment type="caution">
    <text evidence="4">Lacks conserved residue(s) required for the propagation of feature annotation.</text>
</comment>
<comment type="caution">
    <text evidence="7">The sequence shown here is derived from an EMBL/GenBank/DDBJ whole genome shotgun (WGS) entry which is preliminary data.</text>
</comment>
<feature type="binding site" evidence="4">
    <location>
        <position position="123"/>
    </location>
    <ligand>
        <name>substrate</name>
    </ligand>
</feature>
<feature type="active site" description="Nucleophile" evidence="4">
    <location>
        <position position="65"/>
    </location>
</feature>
<dbReference type="PIRSF" id="PIRSF001430">
    <property type="entry name" value="tRNA_psdUrid_synth"/>
    <property type="match status" value="1"/>
</dbReference>
<name>A0ABQ1MTM1_9BACT</name>
<dbReference type="InterPro" id="IPR020103">
    <property type="entry name" value="PsdUridine_synth_cat_dom_sf"/>
</dbReference>
<proteinExistence type="inferred from homology"/>
<comment type="catalytic activity">
    <reaction evidence="4 5">
        <text>uridine(38/39/40) in tRNA = pseudouridine(38/39/40) in tRNA</text>
        <dbReference type="Rhea" id="RHEA:22376"/>
        <dbReference type="Rhea" id="RHEA-COMP:10085"/>
        <dbReference type="Rhea" id="RHEA-COMP:10087"/>
        <dbReference type="ChEBI" id="CHEBI:65314"/>
        <dbReference type="ChEBI" id="CHEBI:65315"/>
        <dbReference type="EC" id="5.4.99.12"/>
    </reaction>
</comment>
<keyword evidence="3 4" id="KW-0413">Isomerase</keyword>
<protein>
    <recommendedName>
        <fullName evidence="4">tRNA pseudouridine synthase A</fullName>
        <ecNumber evidence="4">5.4.99.12</ecNumber>
    </recommendedName>
    <alternativeName>
        <fullName evidence="4">tRNA pseudouridine(38-40) synthase</fullName>
    </alternativeName>
    <alternativeName>
        <fullName evidence="4">tRNA pseudouridylate synthase I</fullName>
    </alternativeName>
    <alternativeName>
        <fullName evidence="4">tRNA-uridine isomerase I</fullName>
    </alternativeName>
</protein>